<protein>
    <submittedName>
        <fullName evidence="5">Plastocyanin/azurin family copper-binding protein</fullName>
    </submittedName>
</protein>
<evidence type="ECO:0000313" key="6">
    <source>
        <dbReference type="Proteomes" id="UP001595974"/>
    </source>
</evidence>
<feature type="domain" description="Blue (type 1) copper" evidence="4">
    <location>
        <begin position="28"/>
        <end position="106"/>
    </location>
</feature>
<evidence type="ECO:0000256" key="2">
    <source>
        <dbReference type="ARBA" id="ARBA00023008"/>
    </source>
</evidence>
<organism evidence="5 6">
    <name type="scientific">Thauera sinica</name>
    <dbReference type="NCBI Taxonomy" id="2665146"/>
    <lineage>
        <taxon>Bacteria</taxon>
        <taxon>Pseudomonadati</taxon>
        <taxon>Pseudomonadota</taxon>
        <taxon>Betaproteobacteria</taxon>
        <taxon>Rhodocyclales</taxon>
        <taxon>Zoogloeaceae</taxon>
        <taxon>Thauera</taxon>
    </lineage>
</organism>
<dbReference type="SUPFAM" id="SSF49503">
    <property type="entry name" value="Cupredoxins"/>
    <property type="match status" value="1"/>
</dbReference>
<feature type="chain" id="PRO_5046753415" evidence="3">
    <location>
        <begin position="25"/>
        <end position="108"/>
    </location>
</feature>
<dbReference type="PANTHER" id="PTHR36507">
    <property type="entry name" value="BLL1555 PROTEIN"/>
    <property type="match status" value="1"/>
</dbReference>
<dbReference type="InterPro" id="IPR000923">
    <property type="entry name" value="BlueCu_1"/>
</dbReference>
<dbReference type="EMBL" id="JBHSOG010000030">
    <property type="protein sequence ID" value="MFC5769498.1"/>
    <property type="molecule type" value="Genomic_DNA"/>
</dbReference>
<evidence type="ECO:0000259" key="4">
    <source>
        <dbReference type="Pfam" id="PF00127"/>
    </source>
</evidence>
<comment type="caution">
    <text evidence="5">The sequence shown here is derived from an EMBL/GenBank/DDBJ whole genome shotgun (WGS) entry which is preliminary data.</text>
</comment>
<evidence type="ECO:0000256" key="3">
    <source>
        <dbReference type="SAM" id="SignalP"/>
    </source>
</evidence>
<dbReference type="Gene3D" id="2.60.40.420">
    <property type="entry name" value="Cupredoxins - blue copper proteins"/>
    <property type="match status" value="1"/>
</dbReference>
<keyword evidence="2" id="KW-0186">Copper</keyword>
<dbReference type="InterPro" id="IPR008972">
    <property type="entry name" value="Cupredoxin"/>
</dbReference>
<dbReference type="InterPro" id="IPR052721">
    <property type="entry name" value="ET_Amicyanin"/>
</dbReference>
<feature type="signal peptide" evidence="3">
    <location>
        <begin position="1"/>
        <end position="24"/>
    </location>
</feature>
<gene>
    <name evidence="5" type="ORF">ACFPTN_08930</name>
</gene>
<reference evidence="6" key="1">
    <citation type="journal article" date="2019" name="Int. J. Syst. Evol. Microbiol.">
        <title>The Global Catalogue of Microorganisms (GCM) 10K type strain sequencing project: providing services to taxonomists for standard genome sequencing and annotation.</title>
        <authorList>
            <consortium name="The Broad Institute Genomics Platform"/>
            <consortium name="The Broad Institute Genome Sequencing Center for Infectious Disease"/>
            <person name="Wu L."/>
            <person name="Ma J."/>
        </authorList>
    </citation>
    <scope>NUCLEOTIDE SEQUENCE [LARGE SCALE GENOMIC DNA]</scope>
    <source>
        <strain evidence="6">SHR3</strain>
    </source>
</reference>
<sequence length="108" mass="11975">MRAMFRATLAGGLLVLGLAPPLQAAEQVVEAAGYKFVPAEVRIRPGDSVVWVNREKRVSHSVLFAATGEESPRFFPDERWSRTFEQAGRFEYRCGPHPEMTGVVIVGD</sequence>
<keyword evidence="6" id="KW-1185">Reference proteome</keyword>
<evidence type="ECO:0000256" key="1">
    <source>
        <dbReference type="ARBA" id="ARBA00022723"/>
    </source>
</evidence>
<proteinExistence type="predicted"/>
<keyword evidence="1" id="KW-0479">Metal-binding</keyword>
<name>A0ABW1AQB3_9RHOO</name>
<dbReference type="Proteomes" id="UP001595974">
    <property type="component" value="Unassembled WGS sequence"/>
</dbReference>
<accession>A0ABW1AQB3</accession>
<dbReference type="RefSeq" id="WP_096452280.1">
    <property type="nucleotide sequence ID" value="NZ_JBHSOG010000030.1"/>
</dbReference>
<evidence type="ECO:0000313" key="5">
    <source>
        <dbReference type="EMBL" id="MFC5769498.1"/>
    </source>
</evidence>
<dbReference type="Pfam" id="PF00127">
    <property type="entry name" value="Copper-bind"/>
    <property type="match status" value="1"/>
</dbReference>
<keyword evidence="3" id="KW-0732">Signal</keyword>
<dbReference type="PANTHER" id="PTHR36507:SF1">
    <property type="entry name" value="BLL1555 PROTEIN"/>
    <property type="match status" value="1"/>
</dbReference>